<dbReference type="AlphaFoldDB" id="A0A4T3F8P7"/>
<keyword evidence="2" id="KW-1185">Reference proteome</keyword>
<reference evidence="1 2" key="1">
    <citation type="submission" date="2019-04" db="EMBL/GenBank/DDBJ databases">
        <title>Altererythrobacter aquimixticola sp. nov., isolated from sediment of junction between the ocean and a freshwater spring.</title>
        <authorList>
            <person name="Yoon J.-H."/>
        </authorList>
    </citation>
    <scope>NUCLEOTIDE SEQUENCE [LARGE SCALE GENOMIC DNA]</scope>
    <source>
        <strain evidence="1 2">SSKS-13</strain>
    </source>
</reference>
<dbReference type="Proteomes" id="UP000309389">
    <property type="component" value="Unassembled WGS sequence"/>
</dbReference>
<accession>A0A4T3F8P7</accession>
<organism evidence="1 2">
    <name type="scientific">Alteraurantiacibacter aquimixticola</name>
    <dbReference type="NCBI Taxonomy" id="2489173"/>
    <lineage>
        <taxon>Bacteria</taxon>
        <taxon>Pseudomonadati</taxon>
        <taxon>Pseudomonadota</taxon>
        <taxon>Alphaproteobacteria</taxon>
        <taxon>Sphingomonadales</taxon>
        <taxon>Erythrobacteraceae</taxon>
        <taxon>Alteraurantiacibacter</taxon>
    </lineage>
</organism>
<dbReference type="OrthoDB" id="7576756at2"/>
<dbReference type="EMBL" id="SSHH01000001">
    <property type="protein sequence ID" value="TIX52142.1"/>
    <property type="molecule type" value="Genomic_DNA"/>
</dbReference>
<comment type="caution">
    <text evidence="1">The sequence shown here is derived from an EMBL/GenBank/DDBJ whole genome shotgun (WGS) entry which is preliminary data.</text>
</comment>
<protein>
    <submittedName>
        <fullName evidence="1">Uncharacterized protein</fullName>
    </submittedName>
</protein>
<sequence length="91" mass="10787">MREARDPEDGMQWILFVKETRLRNGCSIEEAHQIAHRDLQWRRWVQRRINVDPQCRKMALRHIRDTGDGALIVKDGNRLRVKEPRDGGESL</sequence>
<proteinExistence type="predicted"/>
<name>A0A4T3F8P7_9SPHN</name>
<gene>
    <name evidence="1" type="ORF">E5222_04625</name>
</gene>
<evidence type="ECO:0000313" key="1">
    <source>
        <dbReference type="EMBL" id="TIX52142.1"/>
    </source>
</evidence>
<evidence type="ECO:0000313" key="2">
    <source>
        <dbReference type="Proteomes" id="UP000309389"/>
    </source>
</evidence>